<dbReference type="GO" id="GO:0009733">
    <property type="term" value="P:response to auxin"/>
    <property type="evidence" value="ECO:0007669"/>
    <property type="project" value="InterPro"/>
</dbReference>
<protein>
    <submittedName>
        <fullName evidence="2">Uncharacterized protein</fullName>
    </submittedName>
</protein>
<keyword evidence="3" id="KW-1185">Reference proteome</keyword>
<dbReference type="OrthoDB" id="1624361at2759"/>
<dbReference type="Pfam" id="PF02519">
    <property type="entry name" value="Auxin_inducible"/>
    <property type="match status" value="1"/>
</dbReference>
<gene>
    <name evidence="2" type="ORF">IFM89_032414</name>
</gene>
<accession>A0A835I6E5</accession>
<organism evidence="2 3">
    <name type="scientific">Coptis chinensis</name>
    <dbReference type="NCBI Taxonomy" id="261450"/>
    <lineage>
        <taxon>Eukaryota</taxon>
        <taxon>Viridiplantae</taxon>
        <taxon>Streptophyta</taxon>
        <taxon>Embryophyta</taxon>
        <taxon>Tracheophyta</taxon>
        <taxon>Spermatophyta</taxon>
        <taxon>Magnoliopsida</taxon>
        <taxon>Ranunculales</taxon>
        <taxon>Ranunculaceae</taxon>
        <taxon>Coptidoideae</taxon>
        <taxon>Coptis</taxon>
    </lineage>
</organism>
<sequence>MSAAGFSKCSKIRHIVKLRQMLKRWRHKAAMASRTTGPIPSDVPAGHVALTVGTSCRRFIVRATYLNHPVFQTLLIQAEEEYGFTNSGPLAIPCDESLFEEILRYVSRSESSNSARFANLEDFQRYCHVGLRTNLDFWPESRPLLLHGLTENTIWTDRVGTAGRELWAMKAHCIHHVKSKPDHHGSFLGAATHAQKVLSKAGTCKSWWQLNLQLHMGGSKDTIGVMPEEDSHTLNSILRDEEASYIWQWRSSVENVKVISSSSKSYLLVSTPF</sequence>
<dbReference type="InterPro" id="IPR003676">
    <property type="entry name" value="SAUR_fam"/>
</dbReference>
<proteinExistence type="inferred from homology"/>
<comment type="caution">
    <text evidence="2">The sequence shown here is derived from an EMBL/GenBank/DDBJ whole genome shotgun (WGS) entry which is preliminary data.</text>
</comment>
<dbReference type="PANTHER" id="PTHR31374:SF119">
    <property type="entry name" value="SAUR-LIKE AUXIN-RESPONSIVE PROTEIN FAMILY"/>
    <property type="match status" value="1"/>
</dbReference>
<dbReference type="PANTHER" id="PTHR31374">
    <property type="entry name" value="AUXIN-INDUCED PROTEIN-LIKE-RELATED"/>
    <property type="match status" value="1"/>
</dbReference>
<evidence type="ECO:0000313" key="3">
    <source>
        <dbReference type="Proteomes" id="UP000631114"/>
    </source>
</evidence>
<evidence type="ECO:0000256" key="1">
    <source>
        <dbReference type="ARBA" id="ARBA00006974"/>
    </source>
</evidence>
<reference evidence="2 3" key="1">
    <citation type="submission" date="2020-10" db="EMBL/GenBank/DDBJ databases">
        <title>The Coptis chinensis genome and diversification of protoberbering-type alkaloids.</title>
        <authorList>
            <person name="Wang B."/>
            <person name="Shu S."/>
            <person name="Song C."/>
            <person name="Liu Y."/>
        </authorList>
    </citation>
    <scope>NUCLEOTIDE SEQUENCE [LARGE SCALE GENOMIC DNA]</scope>
    <source>
        <strain evidence="2">HL-2020</strain>
        <tissue evidence="2">Leaf</tissue>
    </source>
</reference>
<comment type="similarity">
    <text evidence="1">Belongs to the ARG7 family.</text>
</comment>
<dbReference type="Proteomes" id="UP000631114">
    <property type="component" value="Unassembled WGS sequence"/>
</dbReference>
<dbReference type="AlphaFoldDB" id="A0A835I6E5"/>
<name>A0A835I6E5_9MAGN</name>
<dbReference type="EMBL" id="JADFTS010000004">
    <property type="protein sequence ID" value="KAF9611444.1"/>
    <property type="molecule type" value="Genomic_DNA"/>
</dbReference>
<evidence type="ECO:0000313" key="2">
    <source>
        <dbReference type="EMBL" id="KAF9611444.1"/>
    </source>
</evidence>